<dbReference type="AlphaFoldDB" id="A0A2Z7C3Q8"/>
<dbReference type="EMBL" id="KQ999447">
    <property type="protein sequence ID" value="KZV41482.1"/>
    <property type="molecule type" value="Genomic_DNA"/>
</dbReference>
<gene>
    <name evidence="1" type="ORF">F511_26860</name>
</gene>
<proteinExistence type="predicted"/>
<dbReference type="Proteomes" id="UP000250235">
    <property type="component" value="Unassembled WGS sequence"/>
</dbReference>
<accession>A0A2Z7C3Q8</accession>
<name>A0A2Z7C3Q8_9LAMI</name>
<keyword evidence="2" id="KW-1185">Reference proteome</keyword>
<evidence type="ECO:0000313" key="2">
    <source>
        <dbReference type="Proteomes" id="UP000250235"/>
    </source>
</evidence>
<organism evidence="1 2">
    <name type="scientific">Dorcoceras hygrometricum</name>
    <dbReference type="NCBI Taxonomy" id="472368"/>
    <lineage>
        <taxon>Eukaryota</taxon>
        <taxon>Viridiplantae</taxon>
        <taxon>Streptophyta</taxon>
        <taxon>Embryophyta</taxon>
        <taxon>Tracheophyta</taxon>
        <taxon>Spermatophyta</taxon>
        <taxon>Magnoliopsida</taxon>
        <taxon>eudicotyledons</taxon>
        <taxon>Gunneridae</taxon>
        <taxon>Pentapetalae</taxon>
        <taxon>asterids</taxon>
        <taxon>lamiids</taxon>
        <taxon>Lamiales</taxon>
        <taxon>Gesneriaceae</taxon>
        <taxon>Didymocarpoideae</taxon>
        <taxon>Trichosporeae</taxon>
        <taxon>Loxocarpinae</taxon>
        <taxon>Dorcoceras</taxon>
    </lineage>
</organism>
<protein>
    <submittedName>
        <fullName evidence="1">Uncharacterized protein</fullName>
    </submittedName>
</protein>
<sequence length="195" mass="21486">MQRLIATRANTPAADLLELTKTTSPQLIQTTAYCTSLQELAANRYHPVDASQNVTVLKSLALYAESTYLDLLALYQINFCFAFGCCDELIEVSLSLPLISGTKSLKQAPVAKVNADALVMVAAGSRHAIVGVIEEATRVWFEEPVVNVRRHRLDKLKRCVLGISSGTSCEEIVTSCWLDQLLTAVLTCLMRHRFV</sequence>
<reference evidence="1 2" key="1">
    <citation type="journal article" date="2015" name="Proc. Natl. Acad. Sci. U.S.A.">
        <title>The resurrection genome of Boea hygrometrica: A blueprint for survival of dehydration.</title>
        <authorList>
            <person name="Xiao L."/>
            <person name="Yang G."/>
            <person name="Zhang L."/>
            <person name="Yang X."/>
            <person name="Zhao S."/>
            <person name="Ji Z."/>
            <person name="Zhou Q."/>
            <person name="Hu M."/>
            <person name="Wang Y."/>
            <person name="Chen M."/>
            <person name="Xu Y."/>
            <person name="Jin H."/>
            <person name="Xiao X."/>
            <person name="Hu G."/>
            <person name="Bao F."/>
            <person name="Hu Y."/>
            <person name="Wan P."/>
            <person name="Li L."/>
            <person name="Deng X."/>
            <person name="Kuang T."/>
            <person name="Xiang C."/>
            <person name="Zhu J.K."/>
            <person name="Oliver M.J."/>
            <person name="He Y."/>
        </authorList>
    </citation>
    <scope>NUCLEOTIDE SEQUENCE [LARGE SCALE GENOMIC DNA]</scope>
    <source>
        <strain evidence="2">cv. XS01</strain>
    </source>
</reference>
<evidence type="ECO:0000313" key="1">
    <source>
        <dbReference type="EMBL" id="KZV41482.1"/>
    </source>
</evidence>